<dbReference type="InterPro" id="IPR039697">
    <property type="entry name" value="Alcohol_dehydrogenase_Fe"/>
</dbReference>
<dbReference type="FunFam" id="1.20.1090.10:FF:000001">
    <property type="entry name" value="Aldehyde-alcohol dehydrogenase"/>
    <property type="match status" value="1"/>
</dbReference>
<dbReference type="Proteomes" id="UP000245921">
    <property type="component" value="Unassembled WGS sequence"/>
</dbReference>
<comment type="caution">
    <text evidence="4">The sequence shown here is derived from an EMBL/GenBank/DDBJ whole genome shotgun (WGS) entry which is preliminary data.</text>
</comment>
<dbReference type="InterPro" id="IPR056798">
    <property type="entry name" value="ADH_Fe_C"/>
</dbReference>
<accession>A0AA45C6T0</accession>
<evidence type="ECO:0000256" key="1">
    <source>
        <dbReference type="ARBA" id="ARBA00023002"/>
    </source>
</evidence>
<dbReference type="PANTHER" id="PTHR11496:SF83">
    <property type="entry name" value="HYDROXYACID-OXOACID TRANSHYDROGENASE, MITOCHONDRIAL"/>
    <property type="match status" value="1"/>
</dbReference>
<dbReference type="CDD" id="cd08179">
    <property type="entry name" value="NADPH_BDH"/>
    <property type="match status" value="1"/>
</dbReference>
<protein>
    <submittedName>
        <fullName evidence="4">Alcohol dehydrogenase class IV</fullName>
    </submittedName>
</protein>
<keyword evidence="1" id="KW-0560">Oxidoreductase</keyword>
<dbReference type="InterPro" id="IPR018211">
    <property type="entry name" value="ADH_Fe_CS"/>
</dbReference>
<dbReference type="Pfam" id="PF00465">
    <property type="entry name" value="Fe-ADH"/>
    <property type="match status" value="1"/>
</dbReference>
<dbReference type="EMBL" id="QGGI01000008">
    <property type="protein sequence ID" value="PWJ93252.1"/>
    <property type="molecule type" value="Genomic_DNA"/>
</dbReference>
<dbReference type="Gene3D" id="3.40.50.1970">
    <property type="match status" value="1"/>
</dbReference>
<dbReference type="InterPro" id="IPR001670">
    <property type="entry name" value="ADH_Fe/GldA"/>
</dbReference>
<gene>
    <name evidence="4" type="ORF">C7380_10881</name>
</gene>
<name>A0AA45C6T0_9BACT</name>
<organism evidence="4 5">
    <name type="scientific">Oceanotoga teriensis</name>
    <dbReference type="NCBI Taxonomy" id="515440"/>
    <lineage>
        <taxon>Bacteria</taxon>
        <taxon>Thermotogati</taxon>
        <taxon>Thermotogota</taxon>
        <taxon>Thermotogae</taxon>
        <taxon>Petrotogales</taxon>
        <taxon>Petrotogaceae</taxon>
        <taxon>Oceanotoga</taxon>
    </lineage>
</organism>
<feature type="domain" description="Alcohol dehydrogenase iron-type/glycerol dehydrogenase GldA" evidence="2">
    <location>
        <begin position="11"/>
        <end position="179"/>
    </location>
</feature>
<dbReference type="InterPro" id="IPR034802">
    <property type="entry name" value="NADPH_BDH"/>
</dbReference>
<evidence type="ECO:0000313" key="5">
    <source>
        <dbReference type="Proteomes" id="UP000245921"/>
    </source>
</evidence>
<keyword evidence="5" id="KW-1185">Reference proteome</keyword>
<proteinExistence type="predicted"/>
<dbReference type="Pfam" id="PF25137">
    <property type="entry name" value="ADH_Fe_C"/>
    <property type="match status" value="1"/>
</dbReference>
<dbReference type="Gene3D" id="1.20.1090.10">
    <property type="entry name" value="Dehydroquinate synthase-like - alpha domain"/>
    <property type="match status" value="1"/>
</dbReference>
<dbReference type="PROSITE" id="PS00060">
    <property type="entry name" value="ADH_IRON_2"/>
    <property type="match status" value="1"/>
</dbReference>
<dbReference type="AlphaFoldDB" id="A0AA45C6T0"/>
<evidence type="ECO:0000259" key="3">
    <source>
        <dbReference type="Pfam" id="PF25137"/>
    </source>
</evidence>
<sequence length="384" mass="42884">MMRPMKFGGEQLMFGENSLEHLKTLKGKKAYIVPADFLINSDSLNKIERYLLEAGFEVKIFDEIINPDPDFDIVKSGAKKMLEFQPDLIVTIGGGSAMDAAKSMWVLYEHPEVDTIEKFTALHNNLPKMRNKAIIAAIPTTSGTASEVSRSVVISDPNTHKKCGVSDMQLIADIVILDPEMVMSMPKSVAAFTGMDALTHAIESYVSKRANFLSDVLSEKAIEVIFENMYESYNNPNPESRGMMHLGSCIAGMAFTNVSLGIVHSISHTIGSLYGVPHGLGNAILLPYIIEFNMQDEKAKEKYESLAKKLNYTSILEEVKKLNDKMNIPKNLKEYIKNDEKFENQIDEITQMSINDGCTKTNPIIPDFDMMKKLILKAYYGGKK</sequence>
<dbReference type="GO" id="GO:0004022">
    <property type="term" value="F:alcohol dehydrogenase (NAD+) activity"/>
    <property type="evidence" value="ECO:0007669"/>
    <property type="project" value="TreeGrafter"/>
</dbReference>
<evidence type="ECO:0000313" key="4">
    <source>
        <dbReference type="EMBL" id="PWJ93252.1"/>
    </source>
</evidence>
<dbReference type="RefSeq" id="WP_109604780.1">
    <property type="nucleotide sequence ID" value="NZ_JAMHJO010000011.1"/>
</dbReference>
<dbReference type="PANTHER" id="PTHR11496">
    <property type="entry name" value="ALCOHOL DEHYDROGENASE"/>
    <property type="match status" value="1"/>
</dbReference>
<reference evidence="4 5" key="1">
    <citation type="submission" date="2018-05" db="EMBL/GenBank/DDBJ databases">
        <title>Genomic Encyclopedia of Type Strains, Phase IV (KMG-IV): sequencing the most valuable type-strain genomes for metagenomic binning, comparative biology and taxonomic classification.</title>
        <authorList>
            <person name="Goeker M."/>
        </authorList>
    </citation>
    <scope>NUCLEOTIDE SEQUENCE [LARGE SCALE GENOMIC DNA]</scope>
    <source>
        <strain evidence="4 5">DSM 24906</strain>
    </source>
</reference>
<feature type="domain" description="Fe-containing alcohol dehydrogenase-like C-terminal" evidence="3">
    <location>
        <begin position="191"/>
        <end position="379"/>
    </location>
</feature>
<dbReference type="PROSITE" id="PS00913">
    <property type="entry name" value="ADH_IRON_1"/>
    <property type="match status" value="1"/>
</dbReference>
<dbReference type="GO" id="GO:0046872">
    <property type="term" value="F:metal ion binding"/>
    <property type="evidence" value="ECO:0007669"/>
    <property type="project" value="InterPro"/>
</dbReference>
<dbReference type="FunFam" id="3.40.50.1970:FF:000003">
    <property type="entry name" value="Alcohol dehydrogenase, iron-containing"/>
    <property type="match status" value="1"/>
</dbReference>
<dbReference type="SUPFAM" id="SSF56796">
    <property type="entry name" value="Dehydroquinate synthase-like"/>
    <property type="match status" value="1"/>
</dbReference>
<evidence type="ECO:0000259" key="2">
    <source>
        <dbReference type="Pfam" id="PF00465"/>
    </source>
</evidence>